<evidence type="ECO:0000313" key="1">
    <source>
        <dbReference type="EMBL" id="VVG70461.1"/>
    </source>
</evidence>
<sequence>MTNDQIEAWAKDPRRADTMPYGLYEPPHRKGITGAALVVRGALYFRNGCTPEVRKALVSCFEQYSAVIDEYHHASEVAAGQEPSKTGPLRWLYAEGEDPTAYDPSGFARLASSVPANQTLAVAMTSADHKLATGFYDFTVFALSDWKAERKRGLDAVSFTVPRAFLVHRPARFQAMFNAFAEALPTVHGHAGFAVNVPPMGRRPNEASEFFYARRFGPGVDVGDPARVNVRKLYTKIKTVDWLNALDAELVREVGGASSLALPPDWFIREPLGDGGLIIQAGAAPETGISDGPGKPVLPPPAYVILNQALRPIVADTIDTLQDGTLDSTSPLLNTVVATETWLRRFDVPEDQISTWWVELHKTPKVTDERAAIETLTQKLRERMGLPGRSA</sequence>
<organism evidence="1 2">
    <name type="scientific">Pandoraea apista</name>
    <dbReference type="NCBI Taxonomy" id="93218"/>
    <lineage>
        <taxon>Bacteria</taxon>
        <taxon>Pseudomonadati</taxon>
        <taxon>Pseudomonadota</taxon>
        <taxon>Betaproteobacteria</taxon>
        <taxon>Burkholderiales</taxon>
        <taxon>Burkholderiaceae</taxon>
        <taxon>Pandoraea</taxon>
    </lineage>
</organism>
<proteinExistence type="predicted"/>
<dbReference type="OrthoDB" id="8986326at2"/>
<dbReference type="Proteomes" id="UP000364291">
    <property type="component" value="Unassembled WGS sequence"/>
</dbReference>
<name>A0A5E5P1L1_9BURK</name>
<gene>
    <name evidence="1" type="ORF">PAP18089_01421</name>
</gene>
<dbReference type="InterPro" id="IPR021815">
    <property type="entry name" value="TsiV"/>
</dbReference>
<evidence type="ECO:0000313" key="2">
    <source>
        <dbReference type="Proteomes" id="UP000364291"/>
    </source>
</evidence>
<accession>A0A5E5P1L1</accession>
<dbReference type="Pfam" id="PF11876">
    <property type="entry name" value="TsiV"/>
    <property type="match status" value="1"/>
</dbReference>
<dbReference type="EMBL" id="CABPSX010000002">
    <property type="protein sequence ID" value="VVG70461.1"/>
    <property type="molecule type" value="Genomic_DNA"/>
</dbReference>
<dbReference type="RefSeq" id="WP_071069070.1">
    <property type="nucleotide sequence ID" value="NZ_CABPSX010000002.1"/>
</dbReference>
<dbReference type="AlphaFoldDB" id="A0A5E5P1L1"/>
<reference evidence="1 2" key="1">
    <citation type="submission" date="2019-08" db="EMBL/GenBank/DDBJ databases">
        <authorList>
            <person name="Peeters C."/>
        </authorList>
    </citation>
    <scope>NUCLEOTIDE SEQUENCE [LARGE SCALE GENOMIC DNA]</scope>
    <source>
        <strain evidence="1 2">LMG 18089</strain>
    </source>
</reference>
<evidence type="ECO:0008006" key="3">
    <source>
        <dbReference type="Google" id="ProtNLM"/>
    </source>
</evidence>
<protein>
    <recommendedName>
        <fullName evidence="3">DUF3396 domain-containing protein</fullName>
    </recommendedName>
</protein>